<dbReference type="PROSITE" id="PS51892">
    <property type="entry name" value="SUBTILASE"/>
    <property type="match status" value="1"/>
</dbReference>
<dbReference type="PRINTS" id="PR00723">
    <property type="entry name" value="SUBTILISIN"/>
</dbReference>
<comment type="caution">
    <text evidence="9">The sequence shown here is derived from an EMBL/GenBank/DDBJ whole genome shotgun (WGS) entry which is preliminary data.</text>
</comment>
<dbReference type="PANTHER" id="PTHR43806">
    <property type="entry name" value="PEPTIDASE S8"/>
    <property type="match status" value="1"/>
</dbReference>
<evidence type="ECO:0000256" key="7">
    <source>
        <dbReference type="SAM" id="Phobius"/>
    </source>
</evidence>
<dbReference type="EMBL" id="JARJBC010000015">
    <property type="protein sequence ID" value="MDF3292039.1"/>
    <property type="molecule type" value="Genomic_DNA"/>
</dbReference>
<dbReference type="RefSeq" id="WP_276095155.1">
    <property type="nucleotide sequence ID" value="NZ_JARJBC010000015.1"/>
</dbReference>
<keyword evidence="4 5" id="KW-0720">Serine protease</keyword>
<evidence type="ECO:0000256" key="2">
    <source>
        <dbReference type="ARBA" id="ARBA00022670"/>
    </source>
</evidence>
<proteinExistence type="inferred from homology"/>
<dbReference type="Pfam" id="PF00082">
    <property type="entry name" value="Peptidase_S8"/>
    <property type="match status" value="1"/>
</dbReference>
<name>A0ABT5ZQD3_9ACTN</name>
<dbReference type="Proteomes" id="UP001216579">
    <property type="component" value="Unassembled WGS sequence"/>
</dbReference>
<evidence type="ECO:0000256" key="3">
    <source>
        <dbReference type="ARBA" id="ARBA00022801"/>
    </source>
</evidence>
<evidence type="ECO:0000256" key="1">
    <source>
        <dbReference type="ARBA" id="ARBA00011073"/>
    </source>
</evidence>
<accession>A0ABT5ZQD3</accession>
<sequence>MRLVGGYGAMRTSSAKAGYRLASLLVVLGGFTVFSSAVAPAAFADGARSHQWYLDRMQADSMWKVSAGQGVTVAVIDGEVDASRPELQGQLLPSADLNTGKPPGGSDDGHGTEMAALIAGTGAGGGIQGLAPRAKILPLKYYEVPFGGEVIPKYIRYAVDHGARIINMSFGYIFKGETSDMRSAVDYANSKGVLMFAGSGNHGDKDNVITAPASMYGVVAVGAVDKNLSVTKWSNHGPQVALAAPGDDIPMRCANGQGYCSSWGTSQATAIASASAALVWSAHPDWTGDQVLRALIETAGKPQDGKVPSEYLGYGIVRPRMVLLDHEGDPGPANVFPLPNPARGNSSASAAPKPESAAHKGKVEADAGSHGGSSVMPWALGGLGVIVAAGAIVGFLVRRRTAQTT</sequence>
<evidence type="ECO:0000259" key="8">
    <source>
        <dbReference type="Pfam" id="PF00082"/>
    </source>
</evidence>
<dbReference type="Gene3D" id="3.40.50.200">
    <property type="entry name" value="Peptidase S8/S53 domain"/>
    <property type="match status" value="1"/>
</dbReference>
<feature type="active site" description="Charge relay system" evidence="5">
    <location>
        <position position="77"/>
    </location>
</feature>
<feature type="domain" description="Peptidase S8/S53" evidence="8">
    <location>
        <begin position="68"/>
        <end position="315"/>
    </location>
</feature>
<feature type="active site" description="Charge relay system" evidence="5">
    <location>
        <position position="266"/>
    </location>
</feature>
<dbReference type="InterPro" id="IPR050131">
    <property type="entry name" value="Peptidase_S8_subtilisin-like"/>
</dbReference>
<evidence type="ECO:0000313" key="10">
    <source>
        <dbReference type="Proteomes" id="UP001216579"/>
    </source>
</evidence>
<feature type="active site" description="Charge relay system" evidence="5">
    <location>
        <position position="110"/>
    </location>
</feature>
<feature type="transmembrane region" description="Helical" evidence="7">
    <location>
        <begin position="375"/>
        <end position="397"/>
    </location>
</feature>
<keyword evidence="2 5" id="KW-0645">Protease</keyword>
<gene>
    <name evidence="9" type="ORF">P3G67_22970</name>
</gene>
<reference evidence="9 10" key="1">
    <citation type="submission" date="2023-03" db="EMBL/GenBank/DDBJ databases">
        <title>Draft genome sequence of Streptomyces sp. RB6PN23 isolated from peat swamp forest in Thailand.</title>
        <authorList>
            <person name="Klaysubun C."/>
            <person name="Duangmal K."/>
        </authorList>
    </citation>
    <scope>NUCLEOTIDE SEQUENCE [LARGE SCALE GENOMIC DNA]</scope>
    <source>
        <strain evidence="9 10">RB6PN23</strain>
    </source>
</reference>
<feature type="compositionally biased region" description="Basic and acidic residues" evidence="6">
    <location>
        <begin position="356"/>
        <end position="367"/>
    </location>
</feature>
<dbReference type="InterPro" id="IPR015500">
    <property type="entry name" value="Peptidase_S8_subtilisin-rel"/>
</dbReference>
<evidence type="ECO:0000313" key="9">
    <source>
        <dbReference type="EMBL" id="MDF3292039.1"/>
    </source>
</evidence>
<keyword evidence="3 5" id="KW-0378">Hydrolase</keyword>
<organism evidence="9 10">
    <name type="scientific">Streptomyces silvisoli</name>
    <dbReference type="NCBI Taxonomy" id="3034235"/>
    <lineage>
        <taxon>Bacteria</taxon>
        <taxon>Bacillati</taxon>
        <taxon>Actinomycetota</taxon>
        <taxon>Actinomycetes</taxon>
        <taxon>Kitasatosporales</taxon>
        <taxon>Streptomycetaceae</taxon>
        <taxon>Streptomyces</taxon>
    </lineage>
</organism>
<keyword evidence="7" id="KW-0812">Transmembrane</keyword>
<dbReference type="PANTHER" id="PTHR43806:SF11">
    <property type="entry name" value="CEREVISIN-RELATED"/>
    <property type="match status" value="1"/>
</dbReference>
<evidence type="ECO:0000256" key="4">
    <source>
        <dbReference type="ARBA" id="ARBA00022825"/>
    </source>
</evidence>
<feature type="region of interest" description="Disordered" evidence="6">
    <location>
        <begin position="332"/>
        <end position="371"/>
    </location>
</feature>
<dbReference type="SUPFAM" id="SSF52743">
    <property type="entry name" value="Subtilisin-like"/>
    <property type="match status" value="1"/>
</dbReference>
<keyword evidence="10" id="KW-1185">Reference proteome</keyword>
<feature type="region of interest" description="Disordered" evidence="6">
    <location>
        <begin position="91"/>
        <end position="112"/>
    </location>
</feature>
<feature type="compositionally biased region" description="Low complexity" evidence="6">
    <location>
        <begin position="346"/>
        <end position="355"/>
    </location>
</feature>
<comment type="similarity">
    <text evidence="1 5">Belongs to the peptidase S8 family.</text>
</comment>
<evidence type="ECO:0000256" key="6">
    <source>
        <dbReference type="SAM" id="MobiDB-lite"/>
    </source>
</evidence>
<evidence type="ECO:0000256" key="5">
    <source>
        <dbReference type="PROSITE-ProRule" id="PRU01240"/>
    </source>
</evidence>
<keyword evidence="7" id="KW-0472">Membrane</keyword>
<dbReference type="InterPro" id="IPR000209">
    <property type="entry name" value="Peptidase_S8/S53_dom"/>
</dbReference>
<protein>
    <submittedName>
        <fullName evidence="9">S8 family serine peptidase</fullName>
    </submittedName>
</protein>
<keyword evidence="7" id="KW-1133">Transmembrane helix</keyword>
<dbReference type="InterPro" id="IPR036852">
    <property type="entry name" value="Peptidase_S8/S53_dom_sf"/>
</dbReference>